<feature type="compositionally biased region" description="Low complexity" evidence="1">
    <location>
        <begin position="677"/>
        <end position="692"/>
    </location>
</feature>
<feature type="compositionally biased region" description="Basic and acidic residues" evidence="1">
    <location>
        <begin position="139"/>
        <end position="150"/>
    </location>
</feature>
<dbReference type="EMBL" id="JAIFTL010000442">
    <property type="protein sequence ID" value="KAG9319486.1"/>
    <property type="molecule type" value="Genomic_DNA"/>
</dbReference>
<feature type="compositionally biased region" description="Polar residues" evidence="1">
    <location>
        <begin position="708"/>
        <end position="718"/>
    </location>
</feature>
<gene>
    <name evidence="4" type="ORF">KVV02_000086</name>
</gene>
<evidence type="ECO:0000313" key="5">
    <source>
        <dbReference type="Proteomes" id="UP000717515"/>
    </source>
</evidence>
<evidence type="ECO:0000259" key="3">
    <source>
        <dbReference type="Pfam" id="PF05205"/>
    </source>
</evidence>
<evidence type="ECO:0000313" key="4">
    <source>
        <dbReference type="EMBL" id="KAG9319486.1"/>
    </source>
</evidence>
<feature type="compositionally biased region" description="Basic residues" evidence="1">
    <location>
        <begin position="258"/>
        <end position="272"/>
    </location>
</feature>
<feature type="region of interest" description="Disordered" evidence="1">
    <location>
        <begin position="107"/>
        <end position="795"/>
    </location>
</feature>
<keyword evidence="2" id="KW-0812">Transmembrane</keyword>
<feature type="compositionally biased region" description="Basic and acidic residues" evidence="1">
    <location>
        <begin position="355"/>
        <end position="380"/>
    </location>
</feature>
<feature type="domain" description="BOD1/SHG1" evidence="3">
    <location>
        <begin position="6"/>
        <end position="105"/>
    </location>
</feature>
<feature type="compositionally biased region" description="Basic and acidic residues" evidence="1">
    <location>
        <begin position="107"/>
        <end position="123"/>
    </location>
</feature>
<name>A0A9P7ZYC2_MORAP</name>
<feature type="compositionally biased region" description="Pro residues" evidence="1">
    <location>
        <begin position="614"/>
        <end position="629"/>
    </location>
</feature>
<comment type="caution">
    <text evidence="4">The sequence shown here is derived from an EMBL/GenBank/DDBJ whole genome shotgun (WGS) entry which is preliminary data.</text>
</comment>
<organism evidence="4 5">
    <name type="scientific">Mortierella alpina</name>
    <name type="common">Oleaginous fungus</name>
    <name type="synonym">Mortierella renispora</name>
    <dbReference type="NCBI Taxonomy" id="64518"/>
    <lineage>
        <taxon>Eukaryota</taxon>
        <taxon>Fungi</taxon>
        <taxon>Fungi incertae sedis</taxon>
        <taxon>Mucoromycota</taxon>
        <taxon>Mortierellomycotina</taxon>
        <taxon>Mortierellomycetes</taxon>
        <taxon>Mortierellales</taxon>
        <taxon>Mortierellaceae</taxon>
        <taxon>Mortierella</taxon>
    </lineage>
</organism>
<dbReference type="AlphaFoldDB" id="A0A9P7ZYC2"/>
<feature type="compositionally biased region" description="Gly residues" evidence="1">
    <location>
        <begin position="580"/>
        <end position="589"/>
    </location>
</feature>
<feature type="compositionally biased region" description="Polar residues" evidence="1">
    <location>
        <begin position="524"/>
        <end position="546"/>
    </location>
</feature>
<proteinExistence type="predicted"/>
<dbReference type="Pfam" id="PF05205">
    <property type="entry name" value="COMPASS-Shg1"/>
    <property type="match status" value="1"/>
</dbReference>
<feature type="compositionally biased region" description="Low complexity" evidence="1">
    <location>
        <begin position="275"/>
        <end position="289"/>
    </location>
</feature>
<feature type="compositionally biased region" description="Basic and acidic residues" evidence="1">
    <location>
        <begin position="419"/>
        <end position="428"/>
    </location>
</feature>
<feature type="compositionally biased region" description="Pro residues" evidence="1">
    <location>
        <begin position="508"/>
        <end position="523"/>
    </location>
</feature>
<keyword evidence="2" id="KW-1133">Transmembrane helix</keyword>
<feature type="compositionally biased region" description="Low complexity" evidence="1">
    <location>
        <begin position="154"/>
        <end position="176"/>
    </location>
</feature>
<feature type="compositionally biased region" description="Basic and acidic residues" evidence="1">
    <location>
        <begin position="592"/>
        <end position="603"/>
    </location>
</feature>
<feature type="compositionally biased region" description="Low complexity" evidence="1">
    <location>
        <begin position="631"/>
        <end position="658"/>
    </location>
</feature>
<feature type="compositionally biased region" description="Basic and acidic residues" evidence="1">
    <location>
        <begin position="318"/>
        <end position="334"/>
    </location>
</feature>
<feature type="compositionally biased region" description="Basic and acidic residues" evidence="1">
    <location>
        <begin position="178"/>
        <end position="188"/>
    </location>
</feature>
<dbReference type="Proteomes" id="UP000717515">
    <property type="component" value="Unassembled WGS sequence"/>
</dbReference>
<feature type="compositionally biased region" description="Low complexity" evidence="1">
    <location>
        <begin position="728"/>
        <end position="758"/>
    </location>
</feature>
<feature type="compositionally biased region" description="Basic and acidic residues" evidence="1">
    <location>
        <begin position="479"/>
        <end position="490"/>
    </location>
</feature>
<keyword evidence="2" id="KW-0472">Membrane</keyword>
<feature type="compositionally biased region" description="Polar residues" evidence="1">
    <location>
        <begin position="434"/>
        <end position="453"/>
    </location>
</feature>
<sequence length="1211" mass="130613">MTPEELAALFKRRGDFDSTRKNLLSDFQNSSVGQQFTTQLGDILQGCIDEDPSLLQREKSDFHQAMVERIIKSSEYKKVQQFVDSLLQPTQYMSKIENTLMTIVKEHAPPPTEKDTAQDDDKVKGHRNAKGHASTLSKQSKDSQVEDGSKENNSSIALASSSGSTTKSATSATKVPSTKKEDGVEPHRPNGGSEWRTKDNSSSKAKVKKELNLGLPPRPQLRVKERHQGHATSVAPLVEKESSSSDLQPSIEPSAERPRKHSNHPRKRNRRQHSVDSNSSLSSPPSSSEADSDGDGKEKGGSRARKLARADNTSKASTRPETDVSKAKDLHASDTTELMEGVETAAEVIPGGDDQDTKISDEHPVQSDTAKLEDTTKDDAMDVDPAVTEAGDSMKEVSVSTAVEIDHGDVVQEEMTSMHGKESNKDFAPDAASSDKTPATPTAPVSTITRSGASSSSSSSSNPSPVNNSPAVMGTGANRRRESDAVDRRASPSHHGSSHSKRTGHLPLPLPPRPSLSLPPKPTAPSSSSRKASHVRNSSSITSGTGPATIKGTSSSTSTSASVPPHSSSSSGSRQPSISGSGGGTGGSSGSTRDRTPSDRADSRSSGQGHLHHPLPPPPHLHHPLPPTPRSGHSGSRSQSFSGATKSATFSTSVSSSKPLISTSQTLIGTGSSSDNSAPTTSTPKSATSLTSQAEPRTEDRETGGSGRVNSGVPSTAPVSKGDHSLKSPKSNSSSGSISSTGSLSTTGSTTNLTALSSPDTGTKEAAATSELSKDHVASVPDSAQSPKPVELSATAKVHESTAKIGEALLGNDSTLASQQKAALMELFRIQIDDESSHSTFTRDERLILDDNVIDSIVSAVEKGDADDALLEKFVVPKWDIYWADATLEPMFLESLSTCLGPTCKRTKSIMDYLLCEIQCYTDIIPSCSVVEQILDNVLYSGKKIRKDTMTNRISEEDLRLIVYHVMTACDLSNPSYKLWHASRPVTGNHRPFNPISYPGYFAATNLKDMLLVTLNICRVVEESPKSTAIFEFDDLTGRYDIDFISLSELVEHNKFVVTVSRRNDRFFRYKSGVIHLRPLTLYDIQLLKYLSKYFECDLSRSVYQVLSAMVLSDKDVDLARCIGWFSDIPLDAFGDSSQKPYLLEKKVCEMDTFVMVTQVVKDRKSFFKNLVRDFRFQSSTAPAQLWIALFSFVFAMVSVVQFIMELSSAE</sequence>
<protein>
    <recommendedName>
        <fullName evidence="3">BOD1/SHG1 domain-containing protein</fullName>
    </recommendedName>
</protein>
<feature type="compositionally biased region" description="Low complexity" evidence="1">
    <location>
        <begin position="552"/>
        <end position="579"/>
    </location>
</feature>
<feature type="compositionally biased region" description="Polar residues" evidence="1">
    <location>
        <begin position="659"/>
        <end position="676"/>
    </location>
</feature>
<reference evidence="4" key="1">
    <citation type="submission" date="2021-07" db="EMBL/GenBank/DDBJ databases">
        <title>Draft genome of Mortierella alpina, strain LL118, isolated from an aspen leaf litter sample.</title>
        <authorList>
            <person name="Yang S."/>
            <person name="Vinatzer B.A."/>
        </authorList>
    </citation>
    <scope>NUCLEOTIDE SEQUENCE</scope>
    <source>
        <strain evidence="4">LL118</strain>
    </source>
</reference>
<evidence type="ECO:0000256" key="2">
    <source>
        <dbReference type="SAM" id="Phobius"/>
    </source>
</evidence>
<feature type="compositionally biased region" description="Low complexity" evidence="1">
    <location>
        <begin position="454"/>
        <end position="470"/>
    </location>
</feature>
<accession>A0A9P7ZYC2</accession>
<dbReference type="InterPro" id="IPR055264">
    <property type="entry name" value="BOD1/SHG1_dom"/>
</dbReference>
<evidence type="ECO:0000256" key="1">
    <source>
        <dbReference type="SAM" id="MobiDB-lite"/>
    </source>
</evidence>
<feature type="transmembrane region" description="Helical" evidence="2">
    <location>
        <begin position="1186"/>
        <end position="1205"/>
    </location>
</feature>